<name>A0A9P7FCC5_9AGAM</name>
<accession>A0A9P7FCC5</accession>
<organism evidence="1 2">
    <name type="scientific">Suillus discolor</name>
    <dbReference type="NCBI Taxonomy" id="1912936"/>
    <lineage>
        <taxon>Eukaryota</taxon>
        <taxon>Fungi</taxon>
        <taxon>Dikarya</taxon>
        <taxon>Basidiomycota</taxon>
        <taxon>Agaricomycotina</taxon>
        <taxon>Agaricomycetes</taxon>
        <taxon>Agaricomycetidae</taxon>
        <taxon>Boletales</taxon>
        <taxon>Suillineae</taxon>
        <taxon>Suillaceae</taxon>
        <taxon>Suillus</taxon>
    </lineage>
</organism>
<dbReference type="EMBL" id="JABBWM010000014">
    <property type="protein sequence ID" value="KAG2112642.1"/>
    <property type="molecule type" value="Genomic_DNA"/>
</dbReference>
<reference evidence="1" key="1">
    <citation type="journal article" date="2020" name="New Phytol.">
        <title>Comparative genomics reveals dynamic genome evolution in host specialist ectomycorrhizal fungi.</title>
        <authorList>
            <person name="Lofgren L.A."/>
            <person name="Nguyen N.H."/>
            <person name="Vilgalys R."/>
            <person name="Ruytinx J."/>
            <person name="Liao H.L."/>
            <person name="Branco S."/>
            <person name="Kuo A."/>
            <person name="LaButti K."/>
            <person name="Lipzen A."/>
            <person name="Andreopoulos W."/>
            <person name="Pangilinan J."/>
            <person name="Riley R."/>
            <person name="Hundley H."/>
            <person name="Na H."/>
            <person name="Barry K."/>
            <person name="Grigoriev I.V."/>
            <person name="Stajich J.E."/>
            <person name="Kennedy P.G."/>
        </authorList>
    </citation>
    <scope>NUCLEOTIDE SEQUENCE</scope>
    <source>
        <strain evidence="1">FC423</strain>
    </source>
</reference>
<dbReference type="Proteomes" id="UP000823399">
    <property type="component" value="Unassembled WGS sequence"/>
</dbReference>
<evidence type="ECO:0000313" key="1">
    <source>
        <dbReference type="EMBL" id="KAG2112642.1"/>
    </source>
</evidence>
<dbReference type="GeneID" id="64701708"/>
<proteinExistence type="predicted"/>
<protein>
    <submittedName>
        <fullName evidence="1">Uncharacterized protein</fullName>
    </submittedName>
</protein>
<keyword evidence="2" id="KW-1185">Reference proteome</keyword>
<comment type="caution">
    <text evidence="1">The sequence shown here is derived from an EMBL/GenBank/DDBJ whole genome shotgun (WGS) entry which is preliminary data.</text>
</comment>
<dbReference type="AlphaFoldDB" id="A0A9P7FCC5"/>
<sequence length="106" mass="11432">MTANFLSFVITLRLAPRPVTSIALLSATSPTLISTLALQAFSRHPFMRSQTIPPSGLPSNPVTDSFDVLESLSFPESLTSHPAESVPLEFEHAYASSNSSFYCTIA</sequence>
<evidence type="ECO:0000313" key="2">
    <source>
        <dbReference type="Proteomes" id="UP000823399"/>
    </source>
</evidence>
<dbReference type="RefSeq" id="XP_041295441.1">
    <property type="nucleotide sequence ID" value="XM_041439449.1"/>
</dbReference>
<dbReference type="OrthoDB" id="10293604at2759"/>
<gene>
    <name evidence="1" type="ORF">F5147DRAFT_73849</name>
</gene>